<comment type="similarity">
    <text evidence="1 4">Belongs to the D-isomer specific 2-hydroxyacid dehydrogenase family.</text>
</comment>
<keyword evidence="2 4" id="KW-0560">Oxidoreductase</keyword>
<reference evidence="7 8" key="1">
    <citation type="journal article" date="2007" name="Int. J. Syst. Evol. Microbiol.">
        <title>Paenibacillus ginsengarvi sp. nov., isolated from soil from ginseng cultivation.</title>
        <authorList>
            <person name="Yoon M.H."/>
            <person name="Ten L.N."/>
            <person name="Im W.T."/>
        </authorList>
    </citation>
    <scope>NUCLEOTIDE SEQUENCE [LARGE SCALE GENOMIC DNA]</scope>
    <source>
        <strain evidence="7 8">KCTC 13059</strain>
    </source>
</reference>
<evidence type="ECO:0000313" key="8">
    <source>
        <dbReference type="Proteomes" id="UP000282311"/>
    </source>
</evidence>
<evidence type="ECO:0000313" key="7">
    <source>
        <dbReference type="EMBL" id="RKN66054.1"/>
    </source>
</evidence>
<gene>
    <name evidence="7" type="ORF">D7M11_31765</name>
</gene>
<feature type="domain" description="D-isomer specific 2-hydroxyacid dehydrogenase catalytic" evidence="5">
    <location>
        <begin position="9"/>
        <end position="327"/>
    </location>
</feature>
<accession>A0A3B0B1Z6</accession>
<dbReference type="AlphaFoldDB" id="A0A3B0B1Z6"/>
<dbReference type="InterPro" id="IPR036291">
    <property type="entry name" value="NAD(P)-bd_dom_sf"/>
</dbReference>
<name>A0A3B0B1Z6_9BACL</name>
<dbReference type="PANTHER" id="PTHR43333">
    <property type="entry name" value="2-HACID_DH_C DOMAIN-CONTAINING PROTEIN"/>
    <property type="match status" value="1"/>
</dbReference>
<dbReference type="InterPro" id="IPR006139">
    <property type="entry name" value="D-isomer_2_OHA_DH_cat_dom"/>
</dbReference>
<dbReference type="Pfam" id="PF00389">
    <property type="entry name" value="2-Hacid_dh"/>
    <property type="match status" value="1"/>
</dbReference>
<evidence type="ECO:0000256" key="4">
    <source>
        <dbReference type="RuleBase" id="RU003719"/>
    </source>
</evidence>
<dbReference type="Gene3D" id="3.40.50.720">
    <property type="entry name" value="NAD(P)-binding Rossmann-like Domain"/>
    <property type="match status" value="2"/>
</dbReference>
<proteinExistence type="inferred from homology"/>
<dbReference type="SUPFAM" id="SSF51735">
    <property type="entry name" value="NAD(P)-binding Rossmann-fold domains"/>
    <property type="match status" value="1"/>
</dbReference>
<dbReference type="PANTHER" id="PTHR43333:SF1">
    <property type="entry name" value="D-ISOMER SPECIFIC 2-HYDROXYACID DEHYDROGENASE NAD-BINDING DOMAIN-CONTAINING PROTEIN"/>
    <property type="match status" value="1"/>
</dbReference>
<dbReference type="GO" id="GO:0051287">
    <property type="term" value="F:NAD binding"/>
    <property type="evidence" value="ECO:0007669"/>
    <property type="project" value="InterPro"/>
</dbReference>
<organism evidence="7 8">
    <name type="scientific">Paenibacillus ginsengarvi</name>
    <dbReference type="NCBI Taxonomy" id="400777"/>
    <lineage>
        <taxon>Bacteria</taxon>
        <taxon>Bacillati</taxon>
        <taxon>Bacillota</taxon>
        <taxon>Bacilli</taxon>
        <taxon>Bacillales</taxon>
        <taxon>Paenibacillaceae</taxon>
        <taxon>Paenibacillus</taxon>
    </lineage>
</organism>
<evidence type="ECO:0000256" key="3">
    <source>
        <dbReference type="ARBA" id="ARBA00023027"/>
    </source>
</evidence>
<protein>
    <submittedName>
        <fullName evidence="7">D-2-hydroxyacid dehydrogenase</fullName>
    </submittedName>
</protein>
<dbReference type="RefSeq" id="WP_120751308.1">
    <property type="nucleotide sequence ID" value="NZ_RBAH01000035.1"/>
</dbReference>
<feature type="domain" description="D-isomer specific 2-hydroxyacid dehydrogenase NAD-binding" evidence="6">
    <location>
        <begin position="105"/>
        <end position="295"/>
    </location>
</feature>
<evidence type="ECO:0000256" key="1">
    <source>
        <dbReference type="ARBA" id="ARBA00005854"/>
    </source>
</evidence>
<dbReference type="Proteomes" id="UP000282311">
    <property type="component" value="Unassembled WGS sequence"/>
</dbReference>
<dbReference type="CDD" id="cd05300">
    <property type="entry name" value="2-Hacid_dh_1"/>
    <property type="match status" value="1"/>
</dbReference>
<dbReference type="Pfam" id="PF02826">
    <property type="entry name" value="2-Hacid_dh_C"/>
    <property type="match status" value="1"/>
</dbReference>
<keyword evidence="8" id="KW-1185">Reference proteome</keyword>
<dbReference type="SUPFAM" id="SSF52283">
    <property type="entry name" value="Formate/glycerate dehydrogenase catalytic domain-like"/>
    <property type="match status" value="1"/>
</dbReference>
<evidence type="ECO:0000256" key="2">
    <source>
        <dbReference type="ARBA" id="ARBA00023002"/>
    </source>
</evidence>
<dbReference type="InterPro" id="IPR006140">
    <property type="entry name" value="D-isomer_DH_NAD-bd"/>
</dbReference>
<dbReference type="GO" id="GO:0016616">
    <property type="term" value="F:oxidoreductase activity, acting on the CH-OH group of donors, NAD or NADP as acceptor"/>
    <property type="evidence" value="ECO:0007669"/>
    <property type="project" value="InterPro"/>
</dbReference>
<keyword evidence="3" id="KW-0520">NAD</keyword>
<sequence>MLNIVIDMPVDDEKLQQLQSLPGVHVTKIDPREKPERLPDELAKKVNVLFCTFPPTNINDCTALRMIQISSVGYNQIVNIGLQERGVQACNAQGVFDVPIAEWNIAMIFQLARDMRGMFRNQEHKIWDRSAKFQTEIRGMNIGLWGYGGIGRETARLAKAMGMYVQTLVRDRVKERGHTYCVSGTGDPQGALPDRVFISGQETEFLRDLDALIVAVPLTQQTEGMIGEKELRALPPHAFVLNPSRGPIIREEALLRALREQWIAGAALDTHYHYPMPPEHPLWDFPNVIMTPHISGSSQSTHFKRRIWSIFIENVRRHMDGDPLWNELSPSQLAGQ</sequence>
<comment type="caution">
    <text evidence="7">The sequence shown here is derived from an EMBL/GenBank/DDBJ whole genome shotgun (WGS) entry which is preliminary data.</text>
</comment>
<dbReference type="EMBL" id="RBAH01000035">
    <property type="protein sequence ID" value="RKN66054.1"/>
    <property type="molecule type" value="Genomic_DNA"/>
</dbReference>
<evidence type="ECO:0000259" key="5">
    <source>
        <dbReference type="Pfam" id="PF00389"/>
    </source>
</evidence>
<dbReference type="OrthoDB" id="9805416at2"/>
<evidence type="ECO:0000259" key="6">
    <source>
        <dbReference type="Pfam" id="PF02826"/>
    </source>
</evidence>